<dbReference type="GO" id="GO:0016832">
    <property type="term" value="F:aldehyde-lyase activity"/>
    <property type="evidence" value="ECO:0007669"/>
    <property type="project" value="TreeGrafter"/>
</dbReference>
<sequence>MNIKIREKIVKYSQKMIKDNLTKGTGGNISVFDRNKSKIYITPSGLDYMEMKEEDIVVMNLNGKKLEGNLNPSSEFSMHKIFYENDKKINAVVHTHSIYATTMACLNKEIPAIHYLIGFAGKKIPVVPYYTYGTKELAENAYKTLKESSVCLLANHGLLAVGENLMKTYEKALMVEFVAEIYYRTLLTGKPNILSNNEMEKILKKFDNYGQKNN</sequence>
<dbReference type="InterPro" id="IPR036409">
    <property type="entry name" value="Aldolase_II/adducin_N_sf"/>
</dbReference>
<dbReference type="InterPro" id="IPR050197">
    <property type="entry name" value="Aldolase_class_II_sugar_metab"/>
</dbReference>
<dbReference type="AlphaFoldDB" id="A0AA45HHB7"/>
<dbReference type="GO" id="GO:0005829">
    <property type="term" value="C:cytosol"/>
    <property type="evidence" value="ECO:0007669"/>
    <property type="project" value="TreeGrafter"/>
</dbReference>
<proteinExistence type="predicted"/>
<keyword evidence="5" id="KW-1185">Reference proteome</keyword>
<feature type="domain" description="Class II aldolase/adducin N-terminal" evidence="3">
    <location>
        <begin position="7"/>
        <end position="183"/>
    </location>
</feature>
<gene>
    <name evidence="4" type="ORF">C7380_13512</name>
</gene>
<evidence type="ECO:0000259" key="3">
    <source>
        <dbReference type="SMART" id="SM01007"/>
    </source>
</evidence>
<name>A0AA45HHB7_9BACT</name>
<dbReference type="EMBL" id="QGGI01000035">
    <property type="protein sequence ID" value="PWJ85150.1"/>
    <property type="molecule type" value="Genomic_DNA"/>
</dbReference>
<keyword evidence="2" id="KW-0456">Lyase</keyword>
<evidence type="ECO:0000313" key="4">
    <source>
        <dbReference type="EMBL" id="PWJ85150.1"/>
    </source>
</evidence>
<dbReference type="Gene3D" id="3.40.225.10">
    <property type="entry name" value="Class II aldolase/adducin N-terminal domain"/>
    <property type="match status" value="1"/>
</dbReference>
<dbReference type="SUPFAM" id="SSF53639">
    <property type="entry name" value="AraD/HMP-PK domain-like"/>
    <property type="match status" value="1"/>
</dbReference>
<organism evidence="4 5">
    <name type="scientific">Oceanotoga teriensis</name>
    <dbReference type="NCBI Taxonomy" id="515440"/>
    <lineage>
        <taxon>Bacteria</taxon>
        <taxon>Thermotogati</taxon>
        <taxon>Thermotogota</taxon>
        <taxon>Thermotogae</taxon>
        <taxon>Petrotogales</taxon>
        <taxon>Petrotogaceae</taxon>
        <taxon>Oceanotoga</taxon>
    </lineage>
</organism>
<dbReference type="PANTHER" id="PTHR22789">
    <property type="entry name" value="FUCULOSE PHOSPHATE ALDOLASE"/>
    <property type="match status" value="1"/>
</dbReference>
<keyword evidence="1" id="KW-0479">Metal-binding</keyword>
<dbReference type="Pfam" id="PF00596">
    <property type="entry name" value="Aldolase_II"/>
    <property type="match status" value="1"/>
</dbReference>
<evidence type="ECO:0000256" key="2">
    <source>
        <dbReference type="ARBA" id="ARBA00023239"/>
    </source>
</evidence>
<evidence type="ECO:0000313" key="5">
    <source>
        <dbReference type="Proteomes" id="UP000245921"/>
    </source>
</evidence>
<reference evidence="4 5" key="1">
    <citation type="submission" date="2018-05" db="EMBL/GenBank/DDBJ databases">
        <title>Genomic Encyclopedia of Type Strains, Phase IV (KMG-IV): sequencing the most valuable type-strain genomes for metagenomic binning, comparative biology and taxonomic classification.</title>
        <authorList>
            <person name="Goeker M."/>
        </authorList>
    </citation>
    <scope>NUCLEOTIDE SEQUENCE [LARGE SCALE GENOMIC DNA]</scope>
    <source>
        <strain evidence="4 5">DSM 24906</strain>
    </source>
</reference>
<dbReference type="PANTHER" id="PTHR22789:SF0">
    <property type="entry name" value="3-OXO-TETRONATE 4-PHOSPHATE DECARBOXYLASE-RELATED"/>
    <property type="match status" value="1"/>
</dbReference>
<dbReference type="GO" id="GO:0046872">
    <property type="term" value="F:metal ion binding"/>
    <property type="evidence" value="ECO:0007669"/>
    <property type="project" value="UniProtKB-KW"/>
</dbReference>
<accession>A0AA45HHB7</accession>
<protein>
    <submittedName>
        <fullName evidence="4">L-fuculose 1-phosphate aldolase</fullName>
    </submittedName>
</protein>
<comment type="caution">
    <text evidence="4">The sequence shown here is derived from an EMBL/GenBank/DDBJ whole genome shotgun (WGS) entry which is preliminary data.</text>
</comment>
<dbReference type="InterPro" id="IPR001303">
    <property type="entry name" value="Aldolase_II/adducin_N"/>
</dbReference>
<dbReference type="Proteomes" id="UP000245921">
    <property type="component" value="Unassembled WGS sequence"/>
</dbReference>
<dbReference type="SMART" id="SM01007">
    <property type="entry name" value="Aldolase_II"/>
    <property type="match status" value="1"/>
</dbReference>
<dbReference type="GO" id="GO:0019323">
    <property type="term" value="P:pentose catabolic process"/>
    <property type="evidence" value="ECO:0007669"/>
    <property type="project" value="TreeGrafter"/>
</dbReference>
<dbReference type="RefSeq" id="WP_240597635.1">
    <property type="nucleotide sequence ID" value="NZ_JAMHJO010000002.1"/>
</dbReference>
<evidence type="ECO:0000256" key="1">
    <source>
        <dbReference type="ARBA" id="ARBA00022723"/>
    </source>
</evidence>
<dbReference type="NCBIfam" id="NF005302">
    <property type="entry name" value="PRK06833.1"/>
    <property type="match status" value="1"/>
</dbReference>